<keyword evidence="1 2" id="KW-0193">Cuticle</keyword>
<evidence type="ECO:0000256" key="2">
    <source>
        <dbReference type="PROSITE-ProRule" id="PRU00497"/>
    </source>
</evidence>
<feature type="region of interest" description="Disordered" evidence="3">
    <location>
        <begin position="186"/>
        <end position="263"/>
    </location>
</feature>
<name>A0AAN9FU80_HALRR</name>
<dbReference type="InterPro" id="IPR031311">
    <property type="entry name" value="CHIT_BIND_RR_consensus"/>
</dbReference>
<feature type="compositionally biased region" description="Polar residues" evidence="3">
    <location>
        <begin position="204"/>
        <end position="248"/>
    </location>
</feature>
<keyword evidence="6" id="KW-1185">Reference proteome</keyword>
<organism evidence="5 6">
    <name type="scientific">Halocaridina rubra</name>
    <name type="common">Hawaiian red shrimp</name>
    <dbReference type="NCBI Taxonomy" id="373956"/>
    <lineage>
        <taxon>Eukaryota</taxon>
        <taxon>Metazoa</taxon>
        <taxon>Ecdysozoa</taxon>
        <taxon>Arthropoda</taxon>
        <taxon>Crustacea</taxon>
        <taxon>Multicrustacea</taxon>
        <taxon>Malacostraca</taxon>
        <taxon>Eumalacostraca</taxon>
        <taxon>Eucarida</taxon>
        <taxon>Decapoda</taxon>
        <taxon>Pleocyemata</taxon>
        <taxon>Caridea</taxon>
        <taxon>Atyoidea</taxon>
        <taxon>Atyidae</taxon>
        <taxon>Halocaridina</taxon>
    </lineage>
</organism>
<feature type="compositionally biased region" description="Polar residues" evidence="3">
    <location>
        <begin position="579"/>
        <end position="596"/>
    </location>
</feature>
<dbReference type="PANTHER" id="PTHR10380:SF218">
    <property type="entry name" value="ADULT CUTICLE PROTEIN 65AA-RELATED"/>
    <property type="match status" value="1"/>
</dbReference>
<dbReference type="GO" id="GO:0008010">
    <property type="term" value="F:structural constituent of chitin-based larval cuticle"/>
    <property type="evidence" value="ECO:0007669"/>
    <property type="project" value="TreeGrafter"/>
</dbReference>
<feature type="compositionally biased region" description="Low complexity" evidence="3">
    <location>
        <begin position="558"/>
        <end position="575"/>
    </location>
</feature>
<dbReference type="InterPro" id="IPR000618">
    <property type="entry name" value="Insect_cuticle"/>
</dbReference>
<feature type="region of interest" description="Disordered" evidence="3">
    <location>
        <begin position="141"/>
        <end position="174"/>
    </location>
</feature>
<dbReference type="Pfam" id="PF00379">
    <property type="entry name" value="Chitin_bind_4"/>
    <property type="match status" value="5"/>
</dbReference>
<dbReference type="Proteomes" id="UP001381693">
    <property type="component" value="Unassembled WGS sequence"/>
</dbReference>
<feature type="compositionally biased region" description="Basic and acidic residues" evidence="3">
    <location>
        <begin position="141"/>
        <end position="150"/>
    </location>
</feature>
<feature type="compositionally biased region" description="Polar residues" evidence="3">
    <location>
        <begin position="602"/>
        <end position="613"/>
    </location>
</feature>
<feature type="region of interest" description="Disordered" evidence="3">
    <location>
        <begin position="514"/>
        <end position="622"/>
    </location>
</feature>
<proteinExistence type="predicted"/>
<dbReference type="GO" id="GO:0062129">
    <property type="term" value="C:chitin-based extracellular matrix"/>
    <property type="evidence" value="ECO:0007669"/>
    <property type="project" value="TreeGrafter"/>
</dbReference>
<reference evidence="5 6" key="1">
    <citation type="submission" date="2023-11" db="EMBL/GenBank/DDBJ databases">
        <title>Halocaridina rubra genome assembly.</title>
        <authorList>
            <person name="Smith C."/>
        </authorList>
    </citation>
    <scope>NUCLEOTIDE SEQUENCE [LARGE SCALE GENOMIC DNA]</scope>
    <source>
        <strain evidence="5">EP-1</strain>
        <tissue evidence="5">Whole</tissue>
    </source>
</reference>
<evidence type="ECO:0000256" key="3">
    <source>
        <dbReference type="SAM" id="MobiDB-lite"/>
    </source>
</evidence>
<dbReference type="PROSITE" id="PS00233">
    <property type="entry name" value="CHIT_BIND_RR_1"/>
    <property type="match status" value="2"/>
</dbReference>
<feature type="chain" id="PRO_5042891543" evidence="4">
    <location>
        <begin position="20"/>
        <end position="632"/>
    </location>
</feature>
<evidence type="ECO:0000256" key="4">
    <source>
        <dbReference type="SAM" id="SignalP"/>
    </source>
</evidence>
<evidence type="ECO:0000256" key="1">
    <source>
        <dbReference type="ARBA" id="ARBA00022460"/>
    </source>
</evidence>
<protein>
    <submittedName>
        <fullName evidence="5">Uncharacterized protein</fullName>
    </submittedName>
</protein>
<feature type="signal peptide" evidence="4">
    <location>
        <begin position="1"/>
        <end position="19"/>
    </location>
</feature>
<accession>A0AAN9FU80</accession>
<evidence type="ECO:0000313" key="5">
    <source>
        <dbReference type="EMBL" id="KAK7086612.1"/>
    </source>
</evidence>
<feature type="compositionally biased region" description="Low complexity" evidence="3">
    <location>
        <begin position="249"/>
        <end position="260"/>
    </location>
</feature>
<dbReference type="PANTHER" id="PTHR10380">
    <property type="entry name" value="CUTICLE PROTEIN"/>
    <property type="match status" value="1"/>
</dbReference>
<keyword evidence="4" id="KW-0732">Signal</keyword>
<dbReference type="PROSITE" id="PS51155">
    <property type="entry name" value="CHIT_BIND_RR_2"/>
    <property type="match status" value="5"/>
</dbReference>
<sequence>MATWISLVVLSALAVSTLSLPGPDGAYNIPDVGTGQRSQYFVLHSDGTYKYGHDTGKGAFESAHSPSVGQQQGNFGYVDPEGNSLRVQYEAGERGFVAHGDHLPKPHPDFHAAHAEARARPSFVDPLASSNADATYNFKIAEDGHSRTEQSDSNGNIRGTYSYRDDNGQTRTFSYTAGRNTGFIIEGNDLPVSPDVPAGAGSTPAATRHSSNSDSSINFRATGSPSSTFIPSESQRPSPVYSTPENQHSSFAASQQESSSPVQATVNADGSYFFSFNAGDHSRSESADSDVNVEVQFSFVADDGATRRINYEAGANKGFQASGDHLPTPPSSTLVGNVASTRIREMSTSPFSIVQTSYQTPSVSSQSTATSRFTSKSSLASIQTHSAPTSSQATFQESNTRSDLRSDGSYSLAYETSSHSREETGDSDNNVDGDFSFVSDDGQRRQIKYEAGSETGFIVEGAHIPTGPVVPGAPSGQPTGKIVPVKEVPFVDSLANSNSDASYSFEFESEQYSRTESADANGNVQGTYTVADDDGTTRTYSFRGGEGIGFEKKEISSSRETPSSRSSLSQTTISPAHRPSSSSFNRQVAASTSTLSIPFRSSARSDNSQNFQFHQYDASKNPGKYGYVLRFD</sequence>
<evidence type="ECO:0000313" key="6">
    <source>
        <dbReference type="Proteomes" id="UP001381693"/>
    </source>
</evidence>
<dbReference type="AlphaFoldDB" id="A0AAN9FU80"/>
<comment type="caution">
    <text evidence="5">The sequence shown here is derived from an EMBL/GenBank/DDBJ whole genome shotgun (WGS) entry which is preliminary data.</text>
</comment>
<feature type="region of interest" description="Disordered" evidence="3">
    <location>
        <begin position="379"/>
        <end position="439"/>
    </location>
</feature>
<feature type="compositionally biased region" description="Polar residues" evidence="3">
    <location>
        <begin position="518"/>
        <end position="528"/>
    </location>
</feature>
<dbReference type="InterPro" id="IPR050468">
    <property type="entry name" value="Cuticle_Struct_Prot"/>
</dbReference>
<gene>
    <name evidence="5" type="ORF">SK128_001940</name>
</gene>
<feature type="compositionally biased region" description="Polar residues" evidence="3">
    <location>
        <begin position="379"/>
        <end position="399"/>
    </location>
</feature>
<dbReference type="EMBL" id="JAXCGZ010000134">
    <property type="protein sequence ID" value="KAK7086612.1"/>
    <property type="molecule type" value="Genomic_DNA"/>
</dbReference>